<evidence type="ECO:0000313" key="3">
    <source>
        <dbReference type="EMBL" id="MDH0735237.1"/>
    </source>
</evidence>
<keyword evidence="1" id="KW-1133">Transmembrane helix</keyword>
<feature type="transmembrane region" description="Helical" evidence="1">
    <location>
        <begin position="328"/>
        <end position="350"/>
    </location>
</feature>
<sequence length="692" mass="76528">MKSNTRTSWMWYSLAGLVLLAVWLTFEPYPSHFISGLRILGDTTTQTLWGVAKEGRGDEWSTYLPMLKQAALEGFPAQSALEPYREKLNWFIAIPKADLSLFFLPNYLAYWIVSPGKALSFQAFFYYSVLIGSIIWYLQNLRVNPALAVIAAVSVVFSQLYQVWWTSNFPALAVCFLPFAVLTSKISPFQKALLLFWVVGHMAFGQMYPPTYFAVAVALVPLTFAIRPDLLNVRTLLYATVAAGAALAVYWFWNSDFISAVSGTSYPGRRFSTGGGSSWMALISTILPTFPVAPVAGGDALYELSMAGTLFPLMLLALLPYVTWDREAIRLTVVAGLMLGVLVFYSIIGFSPALAKWTGFFVMPGRRSHPGISFIVLVYAVIMISRNWGQWKPLAITLVLGLFAVVSAYVGVRPEATGEFWGISLYAYLPLALLAVALVIYQFRPHELKFGPAAGFTVLAGMAVAHVLIFGSFNPVMRGSDIMDPVRSQFVNDWKALYKKNDGKPFAVAGNYGHLLRGEGLAALEAIHMVNVDPDSYRRVFPELSDEQIRNYFNRFLGIAFDNFSNLDPKSITMVFPLRPHAVSFAHQVVFKTSDITGLLAHPPRVSQPEFSGAGYRVRWSGWMNIPLPIDRTLKLALPCDVGHSWLTRSPSPVGAEVAADGVSLRVLSGEFTVLSESSEKARQCVQALTVE</sequence>
<dbReference type="Proteomes" id="UP001161094">
    <property type="component" value="Unassembled WGS sequence"/>
</dbReference>
<feature type="transmembrane region" description="Helical" evidence="1">
    <location>
        <begin position="119"/>
        <end position="138"/>
    </location>
</feature>
<reference evidence="3" key="1">
    <citation type="submission" date="2022-09" db="EMBL/GenBank/DDBJ databases">
        <title>Intensive care unit water sources are persistently colonized with multi-drug resistant bacteria and are the site of extensive horizontal gene transfer of antibiotic resistance genes.</title>
        <authorList>
            <person name="Diorio-Toth L."/>
        </authorList>
    </citation>
    <scope>NUCLEOTIDE SEQUENCE</scope>
    <source>
        <strain evidence="3">GD03843</strain>
    </source>
</reference>
<dbReference type="RefSeq" id="WP_279994256.1">
    <property type="nucleotide sequence ID" value="NZ_JAOCDZ010000003.1"/>
</dbReference>
<proteinExistence type="predicted"/>
<feature type="transmembrane region" description="Helical" evidence="1">
    <location>
        <begin position="424"/>
        <end position="444"/>
    </location>
</feature>
<protein>
    <recommendedName>
        <fullName evidence="2">DUF7657 domain-containing protein</fullName>
    </recommendedName>
</protein>
<dbReference type="Pfam" id="PF24677">
    <property type="entry name" value="DUF7657"/>
    <property type="match status" value="1"/>
</dbReference>
<feature type="transmembrane region" description="Helical" evidence="1">
    <location>
        <begin position="371"/>
        <end position="388"/>
    </location>
</feature>
<feature type="transmembrane region" description="Helical" evidence="1">
    <location>
        <begin position="9"/>
        <end position="26"/>
    </location>
</feature>
<accession>A0AA42LND2</accession>
<feature type="transmembrane region" description="Helical" evidence="1">
    <location>
        <begin position="90"/>
        <end position="112"/>
    </location>
</feature>
<evidence type="ECO:0000259" key="2">
    <source>
        <dbReference type="Pfam" id="PF24677"/>
    </source>
</evidence>
<evidence type="ECO:0000256" key="1">
    <source>
        <dbReference type="SAM" id="Phobius"/>
    </source>
</evidence>
<feature type="transmembrane region" description="Helical" evidence="1">
    <location>
        <begin position="394"/>
        <end position="412"/>
    </location>
</feature>
<dbReference type="EMBL" id="JAOCDZ010000003">
    <property type="protein sequence ID" value="MDH0735237.1"/>
    <property type="molecule type" value="Genomic_DNA"/>
</dbReference>
<keyword evidence="1" id="KW-0812">Transmembrane</keyword>
<feature type="transmembrane region" description="Helical" evidence="1">
    <location>
        <begin position="235"/>
        <end position="253"/>
    </location>
</feature>
<name>A0AA42LND2_9BURK</name>
<evidence type="ECO:0000313" key="4">
    <source>
        <dbReference type="Proteomes" id="UP001161094"/>
    </source>
</evidence>
<dbReference type="InterPro" id="IPR056074">
    <property type="entry name" value="DUF7657"/>
</dbReference>
<dbReference type="AlphaFoldDB" id="A0AA42LND2"/>
<feature type="transmembrane region" description="Helical" evidence="1">
    <location>
        <begin position="300"/>
        <end position="322"/>
    </location>
</feature>
<feature type="domain" description="DUF7657" evidence="2">
    <location>
        <begin position="9"/>
        <end position="385"/>
    </location>
</feature>
<gene>
    <name evidence="3" type="ORF">N5D93_05415</name>
</gene>
<feature type="transmembrane region" description="Helical" evidence="1">
    <location>
        <begin position="450"/>
        <end position="473"/>
    </location>
</feature>
<feature type="transmembrane region" description="Helical" evidence="1">
    <location>
        <begin position="273"/>
        <end position="293"/>
    </location>
</feature>
<organism evidence="3 4">
    <name type="scientific">Achromobacter spanius</name>
    <dbReference type="NCBI Taxonomy" id="217203"/>
    <lineage>
        <taxon>Bacteria</taxon>
        <taxon>Pseudomonadati</taxon>
        <taxon>Pseudomonadota</taxon>
        <taxon>Betaproteobacteria</taxon>
        <taxon>Burkholderiales</taxon>
        <taxon>Alcaligenaceae</taxon>
        <taxon>Achromobacter</taxon>
    </lineage>
</organism>
<keyword evidence="1" id="KW-0472">Membrane</keyword>
<feature type="transmembrane region" description="Helical" evidence="1">
    <location>
        <begin position="168"/>
        <end position="187"/>
    </location>
</feature>
<comment type="caution">
    <text evidence="3">The sequence shown here is derived from an EMBL/GenBank/DDBJ whole genome shotgun (WGS) entry which is preliminary data.</text>
</comment>